<feature type="transmembrane region" description="Helical" evidence="7">
    <location>
        <begin position="380"/>
        <end position="401"/>
    </location>
</feature>
<dbReference type="FunFam" id="4.10.280.10:FF:000049">
    <property type="entry name" value="MAX isoform 16"/>
    <property type="match status" value="1"/>
</dbReference>
<gene>
    <name evidence="9" type="ORF">NXF25_001573</name>
</gene>
<evidence type="ECO:0000256" key="6">
    <source>
        <dbReference type="SAM" id="MobiDB-lite"/>
    </source>
</evidence>
<dbReference type="InterPro" id="IPR036638">
    <property type="entry name" value="HLH_DNA-bd_sf"/>
</dbReference>
<keyword evidence="5" id="KW-0175">Coiled coil</keyword>
<dbReference type="PANTHER" id="PTHR46744">
    <property type="entry name" value="PROTEIN UNC-93 HOMOLOG B1"/>
    <property type="match status" value="1"/>
</dbReference>
<feature type="compositionally biased region" description="Polar residues" evidence="6">
    <location>
        <begin position="624"/>
        <end position="639"/>
    </location>
</feature>
<dbReference type="EMBL" id="JAOTOJ010000001">
    <property type="protein sequence ID" value="KAK9410398.1"/>
    <property type="molecule type" value="Genomic_DNA"/>
</dbReference>
<dbReference type="SMART" id="SM00353">
    <property type="entry name" value="HLH"/>
    <property type="match status" value="1"/>
</dbReference>
<feature type="region of interest" description="Disordered" evidence="6">
    <location>
        <begin position="624"/>
        <end position="663"/>
    </location>
</feature>
<evidence type="ECO:0000256" key="1">
    <source>
        <dbReference type="ARBA" id="ARBA00004141"/>
    </source>
</evidence>
<dbReference type="InterPro" id="IPR011598">
    <property type="entry name" value="bHLH_dom"/>
</dbReference>
<reference evidence="9 10" key="1">
    <citation type="journal article" date="2024" name="Proc. Natl. Acad. Sci. U.S.A.">
        <title>The genetic regulatory architecture and epigenomic basis for age-related changes in rattlesnake venom.</title>
        <authorList>
            <person name="Hogan M.P."/>
            <person name="Holding M.L."/>
            <person name="Nystrom G.S."/>
            <person name="Colston T.J."/>
            <person name="Bartlett D.A."/>
            <person name="Mason A.J."/>
            <person name="Ellsworth S.A."/>
            <person name="Rautsaw R.M."/>
            <person name="Lawrence K.C."/>
            <person name="Strickland J.L."/>
            <person name="He B."/>
            <person name="Fraser P."/>
            <person name="Margres M.J."/>
            <person name="Gilbert D.M."/>
            <person name="Gibbs H.L."/>
            <person name="Parkinson C.L."/>
            <person name="Rokyta D.R."/>
        </authorList>
    </citation>
    <scope>NUCLEOTIDE SEQUENCE [LARGE SCALE GENOMIC DNA]</scope>
    <source>
        <strain evidence="9">DRR0105</strain>
    </source>
</reference>
<dbReference type="Gene3D" id="4.10.280.10">
    <property type="entry name" value="Helix-loop-helix DNA-binding domain"/>
    <property type="match status" value="1"/>
</dbReference>
<dbReference type="AlphaFoldDB" id="A0AAW1C8Q1"/>
<dbReference type="GO" id="GO:0035325">
    <property type="term" value="F:Toll-like receptor binding"/>
    <property type="evidence" value="ECO:0007669"/>
    <property type="project" value="InterPro"/>
</dbReference>
<dbReference type="CDD" id="cd11406">
    <property type="entry name" value="bHLHzip_Max"/>
    <property type="match status" value="1"/>
</dbReference>
<feature type="transmembrane region" description="Helical" evidence="7">
    <location>
        <begin position="116"/>
        <end position="136"/>
    </location>
</feature>
<dbReference type="CDD" id="cd17408">
    <property type="entry name" value="MFS_unc93B1"/>
    <property type="match status" value="1"/>
</dbReference>
<keyword evidence="10" id="KW-1185">Reference proteome</keyword>
<feature type="transmembrane region" description="Helical" evidence="7">
    <location>
        <begin position="478"/>
        <end position="496"/>
    </location>
</feature>
<dbReference type="GO" id="GO:0005764">
    <property type="term" value="C:lysosome"/>
    <property type="evidence" value="ECO:0007669"/>
    <property type="project" value="TreeGrafter"/>
</dbReference>
<dbReference type="GO" id="GO:0005768">
    <property type="term" value="C:endosome"/>
    <property type="evidence" value="ECO:0007669"/>
    <property type="project" value="TreeGrafter"/>
</dbReference>
<evidence type="ECO:0000256" key="4">
    <source>
        <dbReference type="ARBA" id="ARBA00023136"/>
    </source>
</evidence>
<dbReference type="GO" id="GO:0046983">
    <property type="term" value="F:protein dimerization activity"/>
    <property type="evidence" value="ECO:0007669"/>
    <property type="project" value="InterPro"/>
</dbReference>
<name>A0AAW1C8Q1_CROAD</name>
<feature type="transmembrane region" description="Helical" evidence="7">
    <location>
        <begin position="502"/>
        <end position="519"/>
    </location>
</feature>
<dbReference type="GO" id="GO:0034138">
    <property type="term" value="P:toll-like receptor 3 signaling pathway"/>
    <property type="evidence" value="ECO:0007669"/>
    <property type="project" value="TreeGrafter"/>
</dbReference>
<sequence length="866" mass="98099">MEEGGNMYEEPRGGGVPPEGREIDDVMNGPVQNGADVQLENFVEAHAEYNEEEEERKYFRRKRLGVVKNLLAASMAGMLTYGVFLGLLQMQLILHYDETYREVKYSNLGLQNIDSKMLLGISITPLAAFLYTPIFIRFFGTKWMLFLAVGIYALFVSTNYWERYYTLVPSAVAIGAAIVPLWASLGNYILRMAQKYYEHVNYKLEHVQEQKRAPRGAYNSYIITFEAVFYGFFFLSFVYAEFPMFFFLKNYLFELNHTLYDVKNCGTASHGILIGFNSTVLQKLPRSSELIVVESVLMGVAFLSMLMVLLLCGSAYRPTEEIDLRSIGWGNIFQLPFKHMRDYRLRYLLLFFIYSGFEVLFLCTDFTLNYGVCCIGLEHMAYILTAYGIASAVGSTLVLTMLRLPRQVPLLTGASIHAILLIALFCWEPQAKNLAEAPIIYLVAAFWGLGSALNKTGLSTLLGMLYEDKERQDFIFTIYHWWQACAMFVVYCWSNLPMKAKLSILLVTLVAAVFSYIWMERKIAQSVPHRLPKIPKPRHKVRGYRYLEDNSDATDSEEEEEEGEQEEEEAEANEPDGPPHCPRRRRQHAYGEAFGEELSGNRALLSFPGTTSSVTPCADTAQTVTSENKGLWESESQNPGARCSSDQKRTPFPSRLRKASGRRESEWTVRGSVVTCRTSCSARGLVVVAAAAAALRGWARNASLEDPRTARPATTMSDNDDIEVESDADKRAHHNALERKRRDHIKDSFHSLRDSVPSLQGEKASRAQILDKATEYIQYMRRKNHTHQQDIDDLRRQNALLEQQVRALEKARSSAQLQANYSSSDNSLYTNPKGSTISAFDGGSDSSSESELEEPQSRKKLRMEAS</sequence>
<dbReference type="GO" id="GO:0016020">
    <property type="term" value="C:membrane"/>
    <property type="evidence" value="ECO:0007669"/>
    <property type="project" value="UniProtKB-SubCell"/>
</dbReference>
<keyword evidence="4 7" id="KW-0472">Membrane</keyword>
<feature type="domain" description="BHLH" evidence="8">
    <location>
        <begin position="729"/>
        <end position="780"/>
    </location>
</feature>
<feature type="transmembrane region" description="Helical" evidence="7">
    <location>
        <begin position="167"/>
        <end position="190"/>
    </location>
</feature>
<dbReference type="Proteomes" id="UP001474421">
    <property type="component" value="Unassembled WGS sequence"/>
</dbReference>
<dbReference type="GO" id="GO:0006886">
    <property type="term" value="P:intracellular protein transport"/>
    <property type="evidence" value="ECO:0007669"/>
    <property type="project" value="TreeGrafter"/>
</dbReference>
<feature type="compositionally biased region" description="Basic and acidic residues" evidence="6">
    <location>
        <begin position="727"/>
        <end position="736"/>
    </location>
</feature>
<comment type="subcellular location">
    <subcellularLocation>
        <location evidence="1">Membrane</location>
        <topology evidence="1">Multi-pass membrane protein</topology>
    </subcellularLocation>
</comment>
<dbReference type="Pfam" id="PF05978">
    <property type="entry name" value="UNC-93"/>
    <property type="match status" value="1"/>
</dbReference>
<evidence type="ECO:0000313" key="10">
    <source>
        <dbReference type="Proteomes" id="UP001474421"/>
    </source>
</evidence>
<feature type="compositionally biased region" description="Acidic residues" evidence="6">
    <location>
        <begin position="549"/>
        <end position="574"/>
    </location>
</feature>
<feature type="region of interest" description="Disordered" evidence="6">
    <location>
        <begin position="818"/>
        <end position="866"/>
    </location>
</feature>
<comment type="caution">
    <text evidence="9">The sequence shown here is derived from an EMBL/GenBank/DDBJ whole genome shotgun (WGS) entry which is preliminary data.</text>
</comment>
<feature type="coiled-coil region" evidence="5">
    <location>
        <begin position="777"/>
        <end position="818"/>
    </location>
</feature>
<feature type="compositionally biased region" description="Polar residues" evidence="6">
    <location>
        <begin position="818"/>
        <end position="838"/>
    </location>
</feature>
<feature type="region of interest" description="Disordered" evidence="6">
    <location>
        <begin position="545"/>
        <end position="585"/>
    </location>
</feature>
<feature type="transmembrane region" description="Helical" evidence="7">
    <location>
        <begin position="347"/>
        <end position="368"/>
    </location>
</feature>
<dbReference type="InterPro" id="IPR043268">
    <property type="entry name" value="UNC93B1"/>
</dbReference>
<dbReference type="SUPFAM" id="SSF47459">
    <property type="entry name" value="HLH, helix-loop-helix DNA-binding domain"/>
    <property type="match status" value="1"/>
</dbReference>
<feature type="transmembrane region" description="Helical" evidence="7">
    <location>
        <begin position="70"/>
        <end position="96"/>
    </location>
</feature>
<evidence type="ECO:0000256" key="3">
    <source>
        <dbReference type="ARBA" id="ARBA00022989"/>
    </source>
</evidence>
<feature type="transmembrane region" description="Helical" evidence="7">
    <location>
        <begin position="143"/>
        <end position="161"/>
    </location>
</feature>
<evidence type="ECO:0000256" key="7">
    <source>
        <dbReference type="SAM" id="Phobius"/>
    </source>
</evidence>
<proteinExistence type="predicted"/>
<dbReference type="GO" id="GO:0002224">
    <property type="term" value="P:toll-like receptor signaling pathway"/>
    <property type="evidence" value="ECO:0007669"/>
    <property type="project" value="InterPro"/>
</dbReference>
<feature type="transmembrane region" description="Helical" evidence="7">
    <location>
        <begin position="439"/>
        <end position="466"/>
    </location>
</feature>
<organism evidence="9 10">
    <name type="scientific">Crotalus adamanteus</name>
    <name type="common">Eastern diamondback rattlesnake</name>
    <dbReference type="NCBI Taxonomy" id="8729"/>
    <lineage>
        <taxon>Eukaryota</taxon>
        <taxon>Metazoa</taxon>
        <taxon>Chordata</taxon>
        <taxon>Craniata</taxon>
        <taxon>Vertebrata</taxon>
        <taxon>Euteleostomi</taxon>
        <taxon>Lepidosauria</taxon>
        <taxon>Squamata</taxon>
        <taxon>Bifurcata</taxon>
        <taxon>Unidentata</taxon>
        <taxon>Episquamata</taxon>
        <taxon>Toxicofera</taxon>
        <taxon>Serpentes</taxon>
        <taxon>Colubroidea</taxon>
        <taxon>Viperidae</taxon>
        <taxon>Crotalinae</taxon>
        <taxon>Crotalus</taxon>
    </lineage>
</organism>
<evidence type="ECO:0000256" key="2">
    <source>
        <dbReference type="ARBA" id="ARBA00022692"/>
    </source>
</evidence>
<keyword evidence="3 7" id="KW-1133">Transmembrane helix</keyword>
<feature type="transmembrane region" description="Helical" evidence="7">
    <location>
        <begin position="296"/>
        <end position="316"/>
    </location>
</feature>
<dbReference type="GO" id="GO:0034162">
    <property type="term" value="P:toll-like receptor 9 signaling pathway"/>
    <property type="evidence" value="ECO:0007669"/>
    <property type="project" value="TreeGrafter"/>
</dbReference>
<feature type="transmembrane region" description="Helical" evidence="7">
    <location>
        <begin position="221"/>
        <end position="240"/>
    </location>
</feature>
<dbReference type="InterPro" id="IPR010291">
    <property type="entry name" value="Ion_channel_UNC-93"/>
</dbReference>
<evidence type="ECO:0000256" key="5">
    <source>
        <dbReference type="SAM" id="Coils"/>
    </source>
</evidence>
<dbReference type="Pfam" id="PF00010">
    <property type="entry name" value="HLH"/>
    <property type="match status" value="1"/>
</dbReference>
<evidence type="ECO:0000313" key="9">
    <source>
        <dbReference type="EMBL" id="KAK9410398.1"/>
    </source>
</evidence>
<dbReference type="PROSITE" id="PS50888">
    <property type="entry name" value="BHLH"/>
    <property type="match status" value="1"/>
</dbReference>
<accession>A0AAW1C8Q1</accession>
<feature type="region of interest" description="Disordered" evidence="6">
    <location>
        <begin position="704"/>
        <end position="736"/>
    </location>
</feature>
<keyword evidence="2 7" id="KW-0812">Transmembrane</keyword>
<evidence type="ECO:0000259" key="8">
    <source>
        <dbReference type="PROSITE" id="PS50888"/>
    </source>
</evidence>
<protein>
    <submittedName>
        <fullName evidence="9">Protein unc-93 B like1</fullName>
    </submittedName>
</protein>
<dbReference type="PANTHER" id="PTHR46744:SF1">
    <property type="entry name" value="PROTEIN UNC-93 HOMOLOG B1"/>
    <property type="match status" value="1"/>
</dbReference>
<feature type="transmembrane region" description="Helical" evidence="7">
    <location>
        <begin position="408"/>
        <end position="427"/>
    </location>
</feature>
<dbReference type="GO" id="GO:0034154">
    <property type="term" value="P:toll-like receptor 7 signaling pathway"/>
    <property type="evidence" value="ECO:0007669"/>
    <property type="project" value="TreeGrafter"/>
</dbReference>
<feature type="region of interest" description="Disordered" evidence="6">
    <location>
        <begin position="1"/>
        <end position="23"/>
    </location>
</feature>